<keyword evidence="2 5" id="KW-0863">Zinc-finger</keyword>
<evidence type="ECO:0000256" key="1">
    <source>
        <dbReference type="ARBA" id="ARBA00022723"/>
    </source>
</evidence>
<dbReference type="SMART" id="SM00980">
    <property type="entry name" value="THAP"/>
    <property type="match status" value="1"/>
</dbReference>
<evidence type="ECO:0000256" key="4">
    <source>
        <dbReference type="ARBA" id="ARBA00023125"/>
    </source>
</evidence>
<keyword evidence="3" id="KW-0862">Zinc</keyword>
<comment type="caution">
    <text evidence="7">The sequence shown here is derived from an EMBL/GenBank/DDBJ whole genome shotgun (WGS) entry which is preliminary data.</text>
</comment>
<name>A0A9J6DPZ7_RHIMP</name>
<evidence type="ECO:0000256" key="2">
    <source>
        <dbReference type="ARBA" id="ARBA00022771"/>
    </source>
</evidence>
<dbReference type="PANTHER" id="PTHR46927:SF3">
    <property type="entry name" value="THAP-TYPE DOMAIN-CONTAINING PROTEIN"/>
    <property type="match status" value="1"/>
</dbReference>
<gene>
    <name evidence="7" type="ORF">HPB51_020780</name>
</gene>
<dbReference type="InterPro" id="IPR038441">
    <property type="entry name" value="THAP_Znf_sf"/>
</dbReference>
<dbReference type="AlphaFoldDB" id="A0A9J6DPZ7"/>
<dbReference type="Pfam" id="PF05485">
    <property type="entry name" value="THAP"/>
    <property type="match status" value="1"/>
</dbReference>
<reference evidence="7" key="2">
    <citation type="submission" date="2021-09" db="EMBL/GenBank/DDBJ databases">
        <authorList>
            <person name="Jia N."/>
            <person name="Wang J."/>
            <person name="Shi W."/>
            <person name="Du L."/>
            <person name="Sun Y."/>
            <person name="Zhan W."/>
            <person name="Jiang J."/>
            <person name="Wang Q."/>
            <person name="Zhang B."/>
            <person name="Ji P."/>
            <person name="Sakyi L.B."/>
            <person name="Cui X."/>
            <person name="Yuan T."/>
            <person name="Jiang B."/>
            <person name="Yang W."/>
            <person name="Lam T.T.-Y."/>
            <person name="Chang Q."/>
            <person name="Ding S."/>
            <person name="Wang X."/>
            <person name="Zhu J."/>
            <person name="Ruan X."/>
            <person name="Zhao L."/>
            <person name="Wei J."/>
            <person name="Que T."/>
            <person name="Du C."/>
            <person name="Cheng J."/>
            <person name="Dai P."/>
            <person name="Han X."/>
            <person name="Huang E."/>
            <person name="Gao Y."/>
            <person name="Liu J."/>
            <person name="Shao H."/>
            <person name="Ye R."/>
            <person name="Li L."/>
            <person name="Wei W."/>
            <person name="Wang X."/>
            <person name="Wang C."/>
            <person name="Huo Q."/>
            <person name="Li W."/>
            <person name="Guo W."/>
            <person name="Chen H."/>
            <person name="Chen S."/>
            <person name="Zhou L."/>
            <person name="Zhou L."/>
            <person name="Ni X."/>
            <person name="Tian J."/>
            <person name="Zhou Y."/>
            <person name="Sheng Y."/>
            <person name="Liu T."/>
            <person name="Pan Y."/>
            <person name="Xia L."/>
            <person name="Li J."/>
            <person name="Zhao F."/>
            <person name="Cao W."/>
        </authorList>
    </citation>
    <scope>NUCLEOTIDE SEQUENCE</scope>
    <source>
        <strain evidence="7">Rmic-2018</strain>
        <tissue evidence="7">Larvae</tissue>
    </source>
</reference>
<reference evidence="7" key="1">
    <citation type="journal article" date="2020" name="Cell">
        <title>Large-Scale Comparative Analyses of Tick Genomes Elucidate Their Genetic Diversity and Vector Capacities.</title>
        <authorList>
            <consortium name="Tick Genome and Microbiome Consortium (TIGMIC)"/>
            <person name="Jia N."/>
            <person name="Wang J."/>
            <person name="Shi W."/>
            <person name="Du L."/>
            <person name="Sun Y."/>
            <person name="Zhan W."/>
            <person name="Jiang J.F."/>
            <person name="Wang Q."/>
            <person name="Zhang B."/>
            <person name="Ji P."/>
            <person name="Bell-Sakyi L."/>
            <person name="Cui X.M."/>
            <person name="Yuan T.T."/>
            <person name="Jiang B.G."/>
            <person name="Yang W.F."/>
            <person name="Lam T.T."/>
            <person name="Chang Q.C."/>
            <person name="Ding S.J."/>
            <person name="Wang X.J."/>
            <person name="Zhu J.G."/>
            <person name="Ruan X.D."/>
            <person name="Zhao L."/>
            <person name="Wei J.T."/>
            <person name="Ye R.Z."/>
            <person name="Que T.C."/>
            <person name="Du C.H."/>
            <person name="Zhou Y.H."/>
            <person name="Cheng J.X."/>
            <person name="Dai P.F."/>
            <person name="Guo W.B."/>
            <person name="Han X.H."/>
            <person name="Huang E.J."/>
            <person name="Li L.F."/>
            <person name="Wei W."/>
            <person name="Gao Y.C."/>
            <person name="Liu J.Z."/>
            <person name="Shao H.Z."/>
            <person name="Wang X."/>
            <person name="Wang C.C."/>
            <person name="Yang T.C."/>
            <person name="Huo Q.B."/>
            <person name="Li W."/>
            <person name="Chen H.Y."/>
            <person name="Chen S.E."/>
            <person name="Zhou L.G."/>
            <person name="Ni X.B."/>
            <person name="Tian J.H."/>
            <person name="Sheng Y."/>
            <person name="Liu T."/>
            <person name="Pan Y.S."/>
            <person name="Xia L.Y."/>
            <person name="Li J."/>
            <person name="Zhao F."/>
            <person name="Cao W.C."/>
        </authorList>
    </citation>
    <scope>NUCLEOTIDE SEQUENCE</scope>
    <source>
        <strain evidence="7">Rmic-2018</strain>
    </source>
</reference>
<dbReference type="Proteomes" id="UP000821866">
    <property type="component" value="Chromosome 6"/>
</dbReference>
<evidence type="ECO:0000256" key="3">
    <source>
        <dbReference type="ARBA" id="ARBA00022833"/>
    </source>
</evidence>
<sequence length="797" mass="90600">MPGCCCAPGCNSNYAHGPKARVYRFPMDADQRTAWARAIPRKDFVPTKYTVVCEKHFHTSDFVTTSTYQDEKTGRVLEVPLQLRRLKSGAIPSLFPNCPSYLSRPTTVVREGPEEKRLRLEGELLQKAIRQSTEAHEEEKKKNNISTFEDLLTALTSFETNTFWTKLVTHDKVLFLNFDSQEAPTVRFSVTVSADLIVKVFVGDVQLNKLGTLVLPVYLCDLREIDKVLIAVQSLAGSFSDSEERLQIVMKKTVETLDELASQSFPHEWQVEVVKFVKQQVGILLSRTSRYPVELLVFASLVFTISPHAYRFIRSTSKLKLPHPDTIRRVCGSYRVNPCSEQQDALFLSYAKRLAVGMDDHEKTVTLVMDEIHLQPYIDYKDINGLPDKPCVLTASFNTLLELHERERNELVRLAPTLSLKALKPSNLERQNMKLVLKVFNSFTIAALNSVHAAELQHAKSTADFISTVVMWWRIVNVKSPDKGRHLRDDLQEPIKAVCCPQVEFLNKIVSWLDYWKSLKHDTGHFSHETHNPLRHTSLALVQVTSYCLEKLGFRYVLLGKFQSDCLEDRFGRYRQLSGAQYHISIRQMYEAEHKLRLQKVLELPESDEIPLCASTDEFRDALKQFQIVVGEEDIAAKQHTLPATTYVAGYCAHAALKKLKCAFCEENLVVESRTLTIEADELITSITRGGLKFPQAVVVNAVLMMNIVLEKLTSEKHAAKFYACEKQKELLVSMTTIFLEWNEDFDVCDNGHTPHVVMGYILSAAANTLLNNLCKRENNKLSEAKAAKRKLKTLQA</sequence>
<dbReference type="EMBL" id="JABSTU010000008">
    <property type="protein sequence ID" value="KAH8024022.1"/>
    <property type="molecule type" value="Genomic_DNA"/>
</dbReference>
<dbReference type="SMART" id="SM00692">
    <property type="entry name" value="DM3"/>
    <property type="match status" value="1"/>
</dbReference>
<accession>A0A9J6DPZ7</accession>
<dbReference type="SUPFAM" id="SSF57716">
    <property type="entry name" value="Glucocorticoid receptor-like (DNA-binding domain)"/>
    <property type="match status" value="1"/>
</dbReference>
<dbReference type="Pfam" id="PF12017">
    <property type="entry name" value="Tnp_P_element"/>
    <property type="match status" value="1"/>
</dbReference>
<dbReference type="InterPro" id="IPR021896">
    <property type="entry name" value="THAP9-like_HTH"/>
</dbReference>
<dbReference type="VEuPathDB" id="VectorBase:LOC119165671"/>
<keyword evidence="1" id="KW-0479">Metal-binding</keyword>
<dbReference type="VEuPathDB" id="VectorBase:LOC119174153"/>
<dbReference type="PANTHER" id="PTHR46927">
    <property type="entry name" value="AGAP005574-PA"/>
    <property type="match status" value="1"/>
</dbReference>
<dbReference type="GO" id="GO:0003677">
    <property type="term" value="F:DNA binding"/>
    <property type="evidence" value="ECO:0007669"/>
    <property type="project" value="UniProtKB-UniRule"/>
</dbReference>
<dbReference type="PROSITE" id="PS50950">
    <property type="entry name" value="ZF_THAP"/>
    <property type="match status" value="1"/>
</dbReference>
<evidence type="ECO:0000259" key="6">
    <source>
        <dbReference type="PROSITE" id="PS50950"/>
    </source>
</evidence>
<organism evidence="7 8">
    <name type="scientific">Rhipicephalus microplus</name>
    <name type="common">Cattle tick</name>
    <name type="synonym">Boophilus microplus</name>
    <dbReference type="NCBI Taxonomy" id="6941"/>
    <lineage>
        <taxon>Eukaryota</taxon>
        <taxon>Metazoa</taxon>
        <taxon>Ecdysozoa</taxon>
        <taxon>Arthropoda</taxon>
        <taxon>Chelicerata</taxon>
        <taxon>Arachnida</taxon>
        <taxon>Acari</taxon>
        <taxon>Parasitiformes</taxon>
        <taxon>Ixodida</taxon>
        <taxon>Ixodoidea</taxon>
        <taxon>Ixodidae</taxon>
        <taxon>Rhipicephalinae</taxon>
        <taxon>Rhipicephalus</taxon>
        <taxon>Boophilus</taxon>
    </lineage>
</organism>
<dbReference type="InterPro" id="IPR006612">
    <property type="entry name" value="THAP_Znf"/>
</dbReference>
<dbReference type="Gene3D" id="6.20.210.20">
    <property type="entry name" value="THAP domain"/>
    <property type="match status" value="1"/>
</dbReference>
<evidence type="ECO:0000313" key="7">
    <source>
        <dbReference type="EMBL" id="KAH8024022.1"/>
    </source>
</evidence>
<dbReference type="InterPro" id="IPR052224">
    <property type="entry name" value="THAP_domain_protein"/>
</dbReference>
<proteinExistence type="predicted"/>
<keyword evidence="4 5" id="KW-0238">DNA-binding</keyword>
<evidence type="ECO:0000313" key="8">
    <source>
        <dbReference type="Proteomes" id="UP000821866"/>
    </source>
</evidence>
<evidence type="ECO:0000256" key="5">
    <source>
        <dbReference type="PROSITE-ProRule" id="PRU00309"/>
    </source>
</evidence>
<feature type="domain" description="THAP-type" evidence="6">
    <location>
        <begin position="1"/>
        <end position="95"/>
    </location>
</feature>
<dbReference type="GO" id="GO:0008270">
    <property type="term" value="F:zinc ion binding"/>
    <property type="evidence" value="ECO:0007669"/>
    <property type="project" value="UniProtKB-KW"/>
</dbReference>
<protein>
    <recommendedName>
        <fullName evidence="6">THAP-type domain-containing protein</fullName>
    </recommendedName>
</protein>
<keyword evidence="8" id="KW-1185">Reference proteome</keyword>